<comment type="caution">
    <text evidence="1">The sequence shown here is derived from an EMBL/GenBank/DDBJ whole genome shotgun (WGS) entry which is preliminary data.</text>
</comment>
<accession>A0AAD7GG68</accession>
<organism evidence="1 2">
    <name type="scientific">Mycena rosella</name>
    <name type="common">Pink bonnet</name>
    <name type="synonym">Agaricus rosellus</name>
    <dbReference type="NCBI Taxonomy" id="1033263"/>
    <lineage>
        <taxon>Eukaryota</taxon>
        <taxon>Fungi</taxon>
        <taxon>Dikarya</taxon>
        <taxon>Basidiomycota</taxon>
        <taxon>Agaricomycotina</taxon>
        <taxon>Agaricomycetes</taxon>
        <taxon>Agaricomycetidae</taxon>
        <taxon>Agaricales</taxon>
        <taxon>Marasmiineae</taxon>
        <taxon>Mycenaceae</taxon>
        <taxon>Mycena</taxon>
    </lineage>
</organism>
<proteinExistence type="predicted"/>
<keyword evidence="2" id="KW-1185">Reference proteome</keyword>
<protein>
    <submittedName>
        <fullName evidence="1">Uncharacterized protein</fullName>
    </submittedName>
</protein>
<dbReference type="EMBL" id="JARKIE010000071">
    <property type="protein sequence ID" value="KAJ7689541.1"/>
    <property type="molecule type" value="Genomic_DNA"/>
</dbReference>
<reference evidence="1" key="1">
    <citation type="submission" date="2023-03" db="EMBL/GenBank/DDBJ databases">
        <title>Massive genome expansion in bonnet fungi (Mycena s.s.) driven by repeated elements and novel gene families across ecological guilds.</title>
        <authorList>
            <consortium name="Lawrence Berkeley National Laboratory"/>
            <person name="Harder C.B."/>
            <person name="Miyauchi S."/>
            <person name="Viragh M."/>
            <person name="Kuo A."/>
            <person name="Thoen E."/>
            <person name="Andreopoulos B."/>
            <person name="Lu D."/>
            <person name="Skrede I."/>
            <person name="Drula E."/>
            <person name="Henrissat B."/>
            <person name="Morin E."/>
            <person name="Kohler A."/>
            <person name="Barry K."/>
            <person name="LaButti K."/>
            <person name="Morin E."/>
            <person name="Salamov A."/>
            <person name="Lipzen A."/>
            <person name="Mereny Z."/>
            <person name="Hegedus B."/>
            <person name="Baldrian P."/>
            <person name="Stursova M."/>
            <person name="Weitz H."/>
            <person name="Taylor A."/>
            <person name="Grigoriev I.V."/>
            <person name="Nagy L.G."/>
            <person name="Martin F."/>
            <person name="Kauserud H."/>
        </authorList>
    </citation>
    <scope>NUCLEOTIDE SEQUENCE</scope>
    <source>
        <strain evidence="1">CBHHK067</strain>
    </source>
</reference>
<evidence type="ECO:0000313" key="2">
    <source>
        <dbReference type="Proteomes" id="UP001221757"/>
    </source>
</evidence>
<dbReference type="AlphaFoldDB" id="A0AAD7GG68"/>
<name>A0AAD7GG68_MYCRO</name>
<dbReference type="Proteomes" id="UP001221757">
    <property type="component" value="Unassembled WGS sequence"/>
</dbReference>
<sequence>MDWTYGELEKRCRSIPRTYLSIHEDTIPLLHIRISRKKSYRGGRIVSLDIRSKSCRELQGMAGNGCMANGISICYPDQGGQNKTQSSQIGQELVEKWPWAPLGVKKRLFPPLGSGSNVP</sequence>
<gene>
    <name evidence="1" type="ORF">B0H17DRAFT_1134873</name>
</gene>
<evidence type="ECO:0000313" key="1">
    <source>
        <dbReference type="EMBL" id="KAJ7689541.1"/>
    </source>
</evidence>